<dbReference type="InterPro" id="IPR043519">
    <property type="entry name" value="NT_sf"/>
</dbReference>
<dbReference type="KEGG" id="pabs:JIR001_03600"/>
<organism evidence="1 2">
    <name type="scientific">Polycladomyces abyssicola</name>
    <dbReference type="NCBI Taxonomy" id="1125966"/>
    <lineage>
        <taxon>Bacteria</taxon>
        <taxon>Bacillati</taxon>
        <taxon>Bacillota</taxon>
        <taxon>Bacilli</taxon>
        <taxon>Bacillales</taxon>
        <taxon>Thermoactinomycetaceae</taxon>
        <taxon>Polycladomyces</taxon>
    </lineage>
</organism>
<dbReference type="SUPFAM" id="SSF81301">
    <property type="entry name" value="Nucleotidyltransferase"/>
    <property type="match status" value="1"/>
</dbReference>
<dbReference type="PANTHER" id="PTHR34822:SF1">
    <property type="entry name" value="GRPB FAMILY PROTEIN"/>
    <property type="match status" value="1"/>
</dbReference>
<reference evidence="1" key="1">
    <citation type="journal article" date="2013" name="Int. J. Syst. Evol. Microbiol.">
        <title>Polycladomyces abyssicola gen. nov., sp. nov., a thermophilic filamentous bacterium isolated from hemipelagic sediment.</title>
        <authorList>
            <person name="Tsubouchi T."/>
            <person name="Shimane Y."/>
            <person name="Mori K."/>
            <person name="Usui K."/>
            <person name="Hiraki T."/>
            <person name="Tame A."/>
            <person name="Uematsu K."/>
            <person name="Maruyama T."/>
            <person name="Hatada Y."/>
        </authorList>
    </citation>
    <scope>NUCLEOTIDE SEQUENCE</scope>
    <source>
        <strain evidence="1">JIR-001</strain>
    </source>
</reference>
<keyword evidence="2" id="KW-1185">Reference proteome</keyword>
<reference evidence="1" key="2">
    <citation type="journal article" date="2021" name="Microbiol. Resour. Announc.">
        <title>Complete Genome Sequence of Polycladomyces abyssicola JIR-001T, Isolated from Hemipelagic Sediment in Deep Seawater.</title>
        <authorList>
            <person name="Tsubouchi T."/>
            <person name="Kaneko Y."/>
        </authorList>
    </citation>
    <scope>NUCLEOTIDE SEQUENCE</scope>
    <source>
        <strain evidence="1">JIR-001</strain>
    </source>
</reference>
<evidence type="ECO:0000313" key="2">
    <source>
        <dbReference type="Proteomes" id="UP000677436"/>
    </source>
</evidence>
<dbReference type="EMBL" id="AP024601">
    <property type="protein sequence ID" value="BCU80577.1"/>
    <property type="molecule type" value="Genomic_DNA"/>
</dbReference>
<dbReference type="Pfam" id="PF04229">
    <property type="entry name" value="GrpB"/>
    <property type="match status" value="1"/>
</dbReference>
<dbReference type="PANTHER" id="PTHR34822">
    <property type="entry name" value="GRPB DOMAIN PROTEIN (AFU_ORTHOLOGUE AFUA_1G01530)"/>
    <property type="match status" value="1"/>
</dbReference>
<dbReference type="InterPro" id="IPR007344">
    <property type="entry name" value="GrpB/CoaE"/>
</dbReference>
<protein>
    <recommendedName>
        <fullName evidence="3">GrpB family protein</fullName>
    </recommendedName>
</protein>
<accession>A0A8D5UC83</accession>
<evidence type="ECO:0008006" key="3">
    <source>
        <dbReference type="Google" id="ProtNLM"/>
    </source>
</evidence>
<name>A0A8D5UC83_9BACL</name>
<evidence type="ECO:0000313" key="1">
    <source>
        <dbReference type="EMBL" id="BCU80577.1"/>
    </source>
</evidence>
<dbReference type="Gene3D" id="3.30.460.10">
    <property type="entry name" value="Beta Polymerase, domain 2"/>
    <property type="match status" value="1"/>
</dbReference>
<dbReference type="AlphaFoldDB" id="A0A8D5UC83"/>
<dbReference type="Proteomes" id="UP000677436">
    <property type="component" value="Chromosome"/>
</dbReference>
<proteinExistence type="predicted"/>
<gene>
    <name evidence="1" type="ORF">JIR001_03600</name>
</gene>
<dbReference type="RefSeq" id="WP_212773935.1">
    <property type="nucleotide sequence ID" value="NZ_AP024601.1"/>
</dbReference>
<sequence>MPPHPDPIVVVPYDPAWPQVYEQEKEILTKALGSLVLSIHHIGSTAVPCLAAKPIVDILAGVPTLLPLSVYEDRLRPLGYVFQFHDREEGRLFFRKGMPRTHHLHIMEQDSEGFRHHLFFRDYLRLNPDLADEYAELKRRLAQQYREDRAAYVSGKTDWIRQILSRCGNCAGKAPSIGH</sequence>